<accession>A0A3B0S1B4</accession>
<proteinExistence type="predicted"/>
<dbReference type="EMBL" id="UOEI01000221">
    <property type="protein sequence ID" value="VAV98049.1"/>
    <property type="molecule type" value="Genomic_DNA"/>
</dbReference>
<evidence type="ECO:0000313" key="1">
    <source>
        <dbReference type="EMBL" id="VAV98049.1"/>
    </source>
</evidence>
<feature type="non-terminal residue" evidence="1">
    <location>
        <position position="1"/>
    </location>
</feature>
<name>A0A3B0S1B4_9ZZZZ</name>
<reference evidence="1" key="1">
    <citation type="submission" date="2018-06" db="EMBL/GenBank/DDBJ databases">
        <authorList>
            <person name="Zhirakovskaya E."/>
        </authorList>
    </citation>
    <scope>NUCLEOTIDE SEQUENCE</scope>
</reference>
<gene>
    <name evidence="1" type="ORF">MNBD_ACTINO01-2423</name>
</gene>
<protein>
    <submittedName>
        <fullName evidence="1">Uncharacterized protein</fullName>
    </submittedName>
</protein>
<dbReference type="AlphaFoldDB" id="A0A3B0S1B4"/>
<sequence>ARTCIHPVTVRTETLIDPRRTSLQHHRKIPIRRTQHWTHLNTQHAQNTGIRPCIHRPLINVIEHIDRTDRHTRRTPNTLPRLNNLIHQEIDRPEPTPVQLPTPRIRPLMRIRTTITQRPITLTHPQRPRIGTTRRSVVYSRIQRPEIQNSTFSSSQPTTARVDLCVNLHTTCERSRPITYSAKFDDDVYC</sequence>
<organism evidence="1">
    <name type="scientific">hydrothermal vent metagenome</name>
    <dbReference type="NCBI Taxonomy" id="652676"/>
    <lineage>
        <taxon>unclassified sequences</taxon>
        <taxon>metagenomes</taxon>
        <taxon>ecological metagenomes</taxon>
    </lineage>
</organism>